<evidence type="ECO:0000256" key="1">
    <source>
        <dbReference type="SAM" id="Phobius"/>
    </source>
</evidence>
<evidence type="ECO:0000313" key="3">
    <source>
        <dbReference type="EMBL" id="NYD86966.1"/>
    </source>
</evidence>
<dbReference type="AlphaFoldDB" id="A0A7Y9FGM0"/>
<accession>A0A7Y9FGM0</accession>
<dbReference type="EMBL" id="JACCBK010000001">
    <property type="protein sequence ID" value="NYD86966.1"/>
    <property type="molecule type" value="Genomic_DNA"/>
</dbReference>
<evidence type="ECO:0000313" key="4">
    <source>
        <dbReference type="Proteomes" id="UP000577956"/>
    </source>
</evidence>
<evidence type="ECO:0000313" key="5">
    <source>
        <dbReference type="Proteomes" id="UP000618382"/>
    </source>
</evidence>
<feature type="transmembrane region" description="Helical" evidence="1">
    <location>
        <begin position="20"/>
        <end position="39"/>
    </location>
</feature>
<keyword evidence="1" id="KW-1133">Transmembrane helix</keyword>
<feature type="transmembrane region" description="Helical" evidence="1">
    <location>
        <begin position="105"/>
        <end position="122"/>
    </location>
</feature>
<reference evidence="3 4" key="1">
    <citation type="submission" date="2020-07" db="EMBL/GenBank/DDBJ databases">
        <title>Sequencing the genomes of 1000 actinobacteria strains.</title>
        <authorList>
            <person name="Klenk H.-P."/>
        </authorList>
    </citation>
    <scope>NUCLEOTIDE SEQUENCE [LARGE SCALE GENOMIC DNA]</scope>
    <source>
        <strain evidence="3 4">DSM 24482</strain>
    </source>
</reference>
<reference evidence="2 5" key="2">
    <citation type="submission" date="2021-01" db="EMBL/GenBank/DDBJ databases">
        <title>Whole genome shotgun sequence of Cellulomonas oligotrophica NBRC 109435.</title>
        <authorList>
            <person name="Komaki H."/>
            <person name="Tamura T."/>
        </authorList>
    </citation>
    <scope>NUCLEOTIDE SEQUENCE [LARGE SCALE GENOMIC DNA]</scope>
    <source>
        <strain evidence="2 5">NBRC 109435</strain>
    </source>
</reference>
<comment type="caution">
    <text evidence="3">The sequence shown here is derived from an EMBL/GenBank/DDBJ whole genome shotgun (WGS) entry which is preliminary data.</text>
</comment>
<evidence type="ECO:0000313" key="2">
    <source>
        <dbReference type="EMBL" id="GIG32248.1"/>
    </source>
</evidence>
<gene>
    <name evidence="3" type="ORF">BKA21_002515</name>
    <name evidence="2" type="ORF">Col01nite_14070</name>
</gene>
<sequence length="133" mass="12895">MDVLAPTAPAARRAPSPRRVVVGVALAPVLLVLLVAAGGGLAEPGVAWAVVVALTAVAGAVLLAGYVPVRGQRAADVLGCGPCDAVSGLSVVGAAALLAAAPQQVTMALAALAVVGVGLLRRRGAAERACPRP</sequence>
<keyword evidence="1" id="KW-0812">Transmembrane</keyword>
<organism evidence="3 4">
    <name type="scientific">Cellulomonas oligotrophica</name>
    <dbReference type="NCBI Taxonomy" id="931536"/>
    <lineage>
        <taxon>Bacteria</taxon>
        <taxon>Bacillati</taxon>
        <taxon>Actinomycetota</taxon>
        <taxon>Actinomycetes</taxon>
        <taxon>Micrococcales</taxon>
        <taxon>Cellulomonadaceae</taxon>
        <taxon>Cellulomonas</taxon>
    </lineage>
</organism>
<proteinExistence type="predicted"/>
<feature type="transmembrane region" description="Helical" evidence="1">
    <location>
        <begin position="45"/>
        <end position="65"/>
    </location>
</feature>
<keyword evidence="1" id="KW-0472">Membrane</keyword>
<dbReference type="Proteomes" id="UP000618382">
    <property type="component" value="Unassembled WGS sequence"/>
</dbReference>
<keyword evidence="5" id="KW-1185">Reference proteome</keyword>
<name>A0A7Y9FGM0_9CELL</name>
<dbReference type="EMBL" id="BONN01000003">
    <property type="protein sequence ID" value="GIG32248.1"/>
    <property type="molecule type" value="Genomic_DNA"/>
</dbReference>
<feature type="transmembrane region" description="Helical" evidence="1">
    <location>
        <begin position="77"/>
        <end position="99"/>
    </location>
</feature>
<dbReference type="Proteomes" id="UP000577956">
    <property type="component" value="Unassembled WGS sequence"/>
</dbReference>
<dbReference type="RefSeq" id="WP_140459446.1">
    <property type="nucleotide sequence ID" value="NZ_BAABFI010000008.1"/>
</dbReference>
<protein>
    <submittedName>
        <fullName evidence="3">Uncharacterized protein</fullName>
    </submittedName>
</protein>